<evidence type="ECO:0000256" key="1">
    <source>
        <dbReference type="SAM" id="Phobius"/>
    </source>
</evidence>
<dbReference type="OrthoDB" id="7375713at2"/>
<name>A0A5C5XR24_9BACT</name>
<gene>
    <name evidence="3" type="ORF">CA85_32660</name>
</gene>
<dbReference type="Proteomes" id="UP000318053">
    <property type="component" value="Unassembled WGS sequence"/>
</dbReference>
<evidence type="ECO:0000313" key="3">
    <source>
        <dbReference type="EMBL" id="TWT65354.1"/>
    </source>
</evidence>
<accession>A0A5C5XR24</accession>
<dbReference type="PANTHER" id="PTHR36927">
    <property type="entry name" value="BLR4337 PROTEIN"/>
    <property type="match status" value="1"/>
</dbReference>
<dbReference type="AlphaFoldDB" id="A0A5C5XR24"/>
<dbReference type="PANTHER" id="PTHR36927:SF1">
    <property type="entry name" value="MDO-LIKE PROTEIN"/>
    <property type="match status" value="1"/>
</dbReference>
<keyword evidence="1" id="KW-1133">Transmembrane helix</keyword>
<reference evidence="3 4" key="1">
    <citation type="submission" date="2019-02" db="EMBL/GenBank/DDBJ databases">
        <title>Deep-cultivation of Planctomycetes and their phenomic and genomic characterization uncovers novel biology.</title>
        <authorList>
            <person name="Wiegand S."/>
            <person name="Jogler M."/>
            <person name="Boedeker C."/>
            <person name="Pinto D."/>
            <person name="Vollmers J."/>
            <person name="Rivas-Marin E."/>
            <person name="Kohn T."/>
            <person name="Peeters S.H."/>
            <person name="Heuer A."/>
            <person name="Rast P."/>
            <person name="Oberbeckmann S."/>
            <person name="Bunk B."/>
            <person name="Jeske O."/>
            <person name="Meyerdierks A."/>
            <person name="Storesund J.E."/>
            <person name="Kallscheuer N."/>
            <person name="Luecker S."/>
            <person name="Lage O.M."/>
            <person name="Pohl T."/>
            <person name="Merkel B.J."/>
            <person name="Hornburger P."/>
            <person name="Mueller R.-W."/>
            <person name="Bruemmer F."/>
            <person name="Labrenz M."/>
            <person name="Spormann A.M."/>
            <person name="Op Den Camp H."/>
            <person name="Overmann J."/>
            <person name="Amann R."/>
            <person name="Jetten M.S.M."/>
            <person name="Mascher T."/>
            <person name="Medema M.H."/>
            <person name="Devos D.P."/>
            <person name="Kaster A.-K."/>
            <person name="Ovreas L."/>
            <person name="Rohde M."/>
            <person name="Galperin M.Y."/>
            <person name="Jogler C."/>
        </authorList>
    </citation>
    <scope>NUCLEOTIDE SEQUENCE [LARGE SCALE GENOMIC DNA]</scope>
    <source>
        <strain evidence="3 4">CA85</strain>
    </source>
</reference>
<feature type="transmembrane region" description="Helical" evidence="1">
    <location>
        <begin position="147"/>
        <end position="166"/>
    </location>
</feature>
<dbReference type="InterPro" id="IPR002656">
    <property type="entry name" value="Acyl_transf_3_dom"/>
</dbReference>
<organism evidence="3 4">
    <name type="scientific">Allorhodopirellula solitaria</name>
    <dbReference type="NCBI Taxonomy" id="2527987"/>
    <lineage>
        <taxon>Bacteria</taxon>
        <taxon>Pseudomonadati</taxon>
        <taxon>Planctomycetota</taxon>
        <taxon>Planctomycetia</taxon>
        <taxon>Pirellulales</taxon>
        <taxon>Pirellulaceae</taxon>
        <taxon>Allorhodopirellula</taxon>
    </lineage>
</organism>
<keyword evidence="1" id="KW-0812">Transmembrane</keyword>
<dbReference type="InterPro" id="IPR050623">
    <property type="entry name" value="Glucan_succinyl_AcylTrfase"/>
</dbReference>
<feature type="domain" description="Acyltransferase 3" evidence="2">
    <location>
        <begin position="8"/>
        <end position="383"/>
    </location>
</feature>
<comment type="caution">
    <text evidence="3">The sequence shown here is derived from an EMBL/GenBank/DDBJ whole genome shotgun (WGS) entry which is preliminary data.</text>
</comment>
<feature type="transmembrane region" description="Helical" evidence="1">
    <location>
        <begin position="300"/>
        <end position="320"/>
    </location>
</feature>
<feature type="transmembrane region" description="Helical" evidence="1">
    <location>
        <begin position="327"/>
        <end position="345"/>
    </location>
</feature>
<keyword evidence="4" id="KW-1185">Reference proteome</keyword>
<keyword evidence="1" id="KW-0472">Membrane</keyword>
<feature type="transmembrane region" description="Helical" evidence="1">
    <location>
        <begin position="241"/>
        <end position="260"/>
    </location>
</feature>
<evidence type="ECO:0000313" key="4">
    <source>
        <dbReference type="Proteomes" id="UP000318053"/>
    </source>
</evidence>
<sequence>MVAGQHFAGIDALRGYAAVAVVLLHACVPYARPSMAGLSWSVHDTPSDIVTALFWAIELVIMPIFLVIAGFFAARSVSSRGGWSVTMQRLQRLGKPLAWALVLMLPLEFYIWMLGWVADGSVSIREVRRIKFAEGIDRNLWGLSHLWFLQYLMIYTVILASVWPRLSRCSTTTLVRFGLPCTFAAAVISLTMRPEVVWGFQHSFLPVLSKWVYSGAFFTAGVFWYSLDPQLSELGKRGQRLLGPGVLLSAAAVSMGIWWLNAAGDPATWLSGGWANAPAMNGSLAQAGGFPIGSVWMRGGLATLSVGAASLLTFGLLGIAATRQRPLGRGLASLAAASFLIYLLHHPIVGLASTAAKYAMPGASPLFKVAVVTTLGVAAGWSVSWLATCRRERIWEQTHGGEVAETIEFPRVGGTDRAEEKAA</sequence>
<feature type="transmembrane region" description="Helical" evidence="1">
    <location>
        <begin position="173"/>
        <end position="191"/>
    </location>
</feature>
<feature type="transmembrane region" description="Helical" evidence="1">
    <location>
        <begin position="97"/>
        <end position="118"/>
    </location>
</feature>
<feature type="transmembrane region" description="Helical" evidence="1">
    <location>
        <begin position="52"/>
        <end position="74"/>
    </location>
</feature>
<evidence type="ECO:0000259" key="2">
    <source>
        <dbReference type="Pfam" id="PF01757"/>
    </source>
</evidence>
<proteinExistence type="predicted"/>
<feature type="transmembrane region" description="Helical" evidence="1">
    <location>
        <begin position="211"/>
        <end position="229"/>
    </location>
</feature>
<dbReference type="GO" id="GO:0016747">
    <property type="term" value="F:acyltransferase activity, transferring groups other than amino-acyl groups"/>
    <property type="evidence" value="ECO:0007669"/>
    <property type="project" value="InterPro"/>
</dbReference>
<dbReference type="EMBL" id="SJPK01000007">
    <property type="protein sequence ID" value="TWT65354.1"/>
    <property type="molecule type" value="Genomic_DNA"/>
</dbReference>
<dbReference type="Pfam" id="PF01757">
    <property type="entry name" value="Acyl_transf_3"/>
    <property type="match status" value="1"/>
</dbReference>
<feature type="transmembrane region" description="Helical" evidence="1">
    <location>
        <begin position="12"/>
        <end position="32"/>
    </location>
</feature>
<feature type="transmembrane region" description="Helical" evidence="1">
    <location>
        <begin position="365"/>
        <end position="387"/>
    </location>
</feature>
<protein>
    <submittedName>
        <fullName evidence="3">Glucans biosynthesis protein</fullName>
    </submittedName>
</protein>